<keyword evidence="3" id="KW-0597">Phosphoprotein</keyword>
<dbReference type="EMBL" id="SMBZ01000008">
    <property type="protein sequence ID" value="TCV18760.1"/>
    <property type="molecule type" value="Genomic_DNA"/>
</dbReference>
<proteinExistence type="predicted"/>
<dbReference type="PANTHER" id="PTHR43065:SF50">
    <property type="entry name" value="HISTIDINE KINASE"/>
    <property type="match status" value="1"/>
</dbReference>
<dbReference type="InterPro" id="IPR005467">
    <property type="entry name" value="His_kinase_dom"/>
</dbReference>
<comment type="caution">
    <text evidence="7">The sequence shown here is derived from an EMBL/GenBank/DDBJ whole genome shotgun (WGS) entry which is preliminary data.</text>
</comment>
<feature type="transmembrane region" description="Helical" evidence="4">
    <location>
        <begin position="245"/>
        <end position="267"/>
    </location>
</feature>
<dbReference type="InterPro" id="IPR036097">
    <property type="entry name" value="HisK_dim/P_sf"/>
</dbReference>
<keyword evidence="4" id="KW-1133">Transmembrane helix</keyword>
<dbReference type="GO" id="GO:0000155">
    <property type="term" value="F:phosphorelay sensor kinase activity"/>
    <property type="evidence" value="ECO:0007669"/>
    <property type="project" value="InterPro"/>
</dbReference>
<dbReference type="SUPFAM" id="SSF47384">
    <property type="entry name" value="Homodimeric domain of signal transducing histidine kinase"/>
    <property type="match status" value="1"/>
</dbReference>
<protein>
    <recommendedName>
        <fullName evidence="2">histidine kinase</fullName>
        <ecNumber evidence="2">2.7.13.3</ecNumber>
    </recommendedName>
</protein>
<dbReference type="OrthoDB" id="9806995at2"/>
<evidence type="ECO:0000256" key="2">
    <source>
        <dbReference type="ARBA" id="ARBA00012438"/>
    </source>
</evidence>
<dbReference type="Proteomes" id="UP000295197">
    <property type="component" value="Unassembled WGS sequence"/>
</dbReference>
<dbReference type="InterPro" id="IPR011622">
    <property type="entry name" value="7TMR_DISM_rcpt_extracell_dom2"/>
</dbReference>
<keyword evidence="5" id="KW-0732">Signal</keyword>
<evidence type="ECO:0000259" key="6">
    <source>
        <dbReference type="PROSITE" id="PS50109"/>
    </source>
</evidence>
<dbReference type="Gene3D" id="3.30.565.10">
    <property type="entry name" value="Histidine kinase-like ATPase, C-terminal domain"/>
    <property type="match status" value="1"/>
</dbReference>
<evidence type="ECO:0000256" key="4">
    <source>
        <dbReference type="SAM" id="Phobius"/>
    </source>
</evidence>
<dbReference type="SMART" id="SM00387">
    <property type="entry name" value="HATPase_c"/>
    <property type="match status" value="1"/>
</dbReference>
<organism evidence="7 8">
    <name type="scientific">Sphingobacterium alimentarium</name>
    <dbReference type="NCBI Taxonomy" id="797292"/>
    <lineage>
        <taxon>Bacteria</taxon>
        <taxon>Pseudomonadati</taxon>
        <taxon>Bacteroidota</taxon>
        <taxon>Sphingobacteriia</taxon>
        <taxon>Sphingobacteriales</taxon>
        <taxon>Sphingobacteriaceae</taxon>
        <taxon>Sphingobacterium</taxon>
    </lineage>
</organism>
<evidence type="ECO:0000313" key="8">
    <source>
        <dbReference type="Proteomes" id="UP000295197"/>
    </source>
</evidence>
<gene>
    <name evidence="7" type="ORF">EDC17_10088</name>
</gene>
<keyword evidence="8" id="KW-1185">Reference proteome</keyword>
<dbReference type="InterPro" id="IPR011623">
    <property type="entry name" value="7TMR_DISM_rcpt_extracell_dom1"/>
</dbReference>
<feature type="transmembrane region" description="Helical" evidence="4">
    <location>
        <begin position="212"/>
        <end position="233"/>
    </location>
</feature>
<accession>A0A4V2VUE9</accession>
<dbReference type="PROSITE" id="PS50109">
    <property type="entry name" value="HIS_KIN"/>
    <property type="match status" value="1"/>
</dbReference>
<feature type="transmembrane region" description="Helical" evidence="4">
    <location>
        <begin position="305"/>
        <end position="325"/>
    </location>
</feature>
<feature type="domain" description="Histidine kinase" evidence="6">
    <location>
        <begin position="465"/>
        <end position="718"/>
    </location>
</feature>
<feature type="signal peptide" evidence="5">
    <location>
        <begin position="1"/>
        <end position="21"/>
    </location>
</feature>
<feature type="chain" id="PRO_5020558323" description="histidine kinase" evidence="5">
    <location>
        <begin position="22"/>
        <end position="720"/>
    </location>
</feature>
<dbReference type="SUPFAM" id="SSF55874">
    <property type="entry name" value="ATPase domain of HSP90 chaperone/DNA topoisomerase II/histidine kinase"/>
    <property type="match status" value="1"/>
</dbReference>
<evidence type="ECO:0000256" key="5">
    <source>
        <dbReference type="SAM" id="SignalP"/>
    </source>
</evidence>
<evidence type="ECO:0000313" key="7">
    <source>
        <dbReference type="EMBL" id="TCV18760.1"/>
    </source>
</evidence>
<feature type="transmembrane region" description="Helical" evidence="4">
    <location>
        <begin position="279"/>
        <end position="299"/>
    </location>
</feature>
<evidence type="ECO:0000256" key="1">
    <source>
        <dbReference type="ARBA" id="ARBA00000085"/>
    </source>
</evidence>
<dbReference type="PANTHER" id="PTHR43065">
    <property type="entry name" value="SENSOR HISTIDINE KINASE"/>
    <property type="match status" value="1"/>
</dbReference>
<dbReference type="Pfam" id="PF02518">
    <property type="entry name" value="HATPase_c"/>
    <property type="match status" value="1"/>
</dbReference>
<evidence type="ECO:0000256" key="3">
    <source>
        <dbReference type="ARBA" id="ARBA00022553"/>
    </source>
</evidence>
<dbReference type="Gene3D" id="1.10.287.130">
    <property type="match status" value="1"/>
</dbReference>
<comment type="catalytic activity">
    <reaction evidence="1">
        <text>ATP + protein L-histidine = ADP + protein N-phospho-L-histidine.</text>
        <dbReference type="EC" id="2.7.13.3"/>
    </reaction>
</comment>
<dbReference type="Pfam" id="PF07695">
    <property type="entry name" value="7TMR-DISM_7TM"/>
    <property type="match status" value="1"/>
</dbReference>
<dbReference type="CDD" id="cd00082">
    <property type="entry name" value="HisKA"/>
    <property type="match status" value="1"/>
</dbReference>
<dbReference type="PRINTS" id="PR00344">
    <property type="entry name" value="BCTRLSENSOR"/>
</dbReference>
<feature type="transmembrane region" description="Helical" evidence="4">
    <location>
        <begin position="363"/>
        <end position="383"/>
    </location>
</feature>
<keyword evidence="4" id="KW-0812">Transmembrane</keyword>
<keyword evidence="4" id="KW-0472">Membrane</keyword>
<name>A0A4V2VUE9_9SPHI</name>
<reference evidence="7 8" key="1">
    <citation type="submission" date="2019-03" db="EMBL/GenBank/DDBJ databases">
        <title>Genomic Encyclopedia of Type Strains, Phase IV (KMG-IV): sequencing the most valuable type-strain genomes for metagenomic binning, comparative biology and taxonomic classification.</title>
        <authorList>
            <person name="Goeker M."/>
        </authorList>
    </citation>
    <scope>NUCLEOTIDE SEQUENCE [LARGE SCALE GENOMIC DNA]</scope>
    <source>
        <strain evidence="7 8">DSM 22362</strain>
    </source>
</reference>
<dbReference type="Pfam" id="PF07696">
    <property type="entry name" value="7TMR-DISMED2"/>
    <property type="match status" value="1"/>
</dbReference>
<sequence length="720" mass="80814">MRLKMRFIVSLIFFLSITALHATQPVLRIGSMSGDRYVGSYLHVFQDSSNNLTFEDILQSDSLFKQSTSDVPNLGVNNFNNWVKFQFVNEIPHDHLILNISNPSIDRVKLYKVVNGQIDSVEFDINGDLKERAVEHQFYTFDLFVPHKDTVTCYIKVNSVKQLLLPVSICAEKPIVSQILTYDLSSGFFIGIMLMVLLYNLFIFLGVRDNHYLAFVHYIFWVAVVQVAILGFFPRLIGSPILSNVKFVAFAGAMSGIASILFIKSFLNTKSLHRRVNWSLNTILLGDLIAIVLLIAGFPGLSYEIINFVAGLGSIVVLIIGFIALKNGNKSAKLFLIAWGIFLGSVIVYVLKDYGILSYNKFTFHSVQIGVSIEALLLSFALADKINIYRKEKEESQAKAMQILMENEHLIRMQNIELERNVQERTKDLTTANDSLTAALQHLKDTQSQLVEAEKMASLGQLTAGVAHEINNPINFVTANVAPLRRDIDMIWEAIAEFEKLALNTELTTEEKMKWIADYKGDMDIDYVKTEVEFLLKGMHEGASRTAEIVKSLRVFSRVDEDTLKFADINEGVDSTMVILNSLVKDKIDVHKQYGDIPLIECYAGKLNQVFLNILSNAIYAIDKKFGESIGGHLVIETGIFETDSSIFIKITDNGIGIPEHVKDKIFEPFFTTKDVGEGTGLGMSIAYKTVEKHNGRILVESEVGVGTTFNIIIPMRHTE</sequence>
<dbReference type="InterPro" id="IPR004358">
    <property type="entry name" value="Sig_transdc_His_kin-like_C"/>
</dbReference>
<feature type="transmembrane region" description="Helical" evidence="4">
    <location>
        <begin position="332"/>
        <end position="351"/>
    </location>
</feature>
<dbReference type="EC" id="2.7.13.3" evidence="2"/>
<dbReference type="Gene3D" id="2.60.40.2380">
    <property type="match status" value="1"/>
</dbReference>
<feature type="transmembrane region" description="Helical" evidence="4">
    <location>
        <begin position="184"/>
        <end position="205"/>
    </location>
</feature>
<dbReference type="AlphaFoldDB" id="A0A4V2VUE9"/>
<dbReference type="InterPro" id="IPR003661">
    <property type="entry name" value="HisK_dim/P_dom"/>
</dbReference>
<dbReference type="InterPro" id="IPR036890">
    <property type="entry name" value="HATPase_C_sf"/>
</dbReference>
<dbReference type="InterPro" id="IPR003594">
    <property type="entry name" value="HATPase_dom"/>
</dbReference>